<gene>
    <name evidence="2" type="ORF">LY89DRAFT_728701</name>
</gene>
<dbReference type="Proteomes" id="UP000070700">
    <property type="component" value="Unassembled WGS sequence"/>
</dbReference>
<feature type="region of interest" description="Disordered" evidence="1">
    <location>
        <begin position="205"/>
        <end position="306"/>
    </location>
</feature>
<dbReference type="EMBL" id="KQ947406">
    <property type="protein sequence ID" value="KUJ22576.1"/>
    <property type="molecule type" value="Genomic_DNA"/>
</dbReference>
<dbReference type="OrthoDB" id="5366256at2759"/>
<protein>
    <recommendedName>
        <fullName evidence="4">C2H2-type domain-containing protein</fullName>
    </recommendedName>
</protein>
<reference evidence="2 3" key="1">
    <citation type="submission" date="2015-10" db="EMBL/GenBank/DDBJ databases">
        <title>Full genome of DAOMC 229536 Phialocephala scopiformis, a fungal endophyte of spruce producing the potent anti-insectan compound rugulosin.</title>
        <authorList>
            <consortium name="DOE Joint Genome Institute"/>
            <person name="Walker A.K."/>
            <person name="Frasz S.L."/>
            <person name="Seifert K.A."/>
            <person name="Miller J.D."/>
            <person name="Mondo S.J."/>
            <person name="Labutti K."/>
            <person name="Lipzen A."/>
            <person name="Dockter R."/>
            <person name="Kennedy M."/>
            <person name="Grigoriev I.V."/>
            <person name="Spatafora J.W."/>
        </authorList>
    </citation>
    <scope>NUCLEOTIDE SEQUENCE [LARGE SCALE GENOMIC DNA]</scope>
    <source>
        <strain evidence="2 3">CBS 120377</strain>
    </source>
</reference>
<feature type="compositionally biased region" description="Polar residues" evidence="1">
    <location>
        <begin position="1"/>
        <end position="55"/>
    </location>
</feature>
<dbReference type="InParanoid" id="A0A194XQZ8"/>
<sequence>MENNYMSTQDSRQCRSRSNSHLSSTAAQFQGLNLQSSSSSTTAEPGGSLSSSGIHPTSDFRASPPTFLDQNQTSPEPFISAPAPQQQFTPFPLFSETDLDANWSFISSTEEHSDSVPLVRVEHQPFGDQRSIRSNSNPSTMSTLGIQQFDDRFDASMHGGLRHTYTWPQFEMHEQFMPHHANQGLNSGQLTPHLYDEPKLMPMYARSLSSSPPRASLTPEQRELKRQRDHARRDSKTRVRRERSTSNTSNPYLSSQAGSPDLLPRTVPEYPGALTPSPLLSQDSLQNSPALGSTNFLTPYSPPLNQQPPSEMYGPVFTMGPNDFTSAPAYSMPFSNGEQPSLASYVGRPHSLSLSSAPDQAALYRTQQVSPKVVSSESGDHVRVVHSRPKPQCWEHGCNGRQFSTFSNLLRHQREKSGAAQKSSCPNCGAEFTRTTARNGHMAHDKCKSRRNS</sequence>
<keyword evidence="3" id="KW-1185">Reference proteome</keyword>
<evidence type="ECO:0000313" key="2">
    <source>
        <dbReference type="EMBL" id="KUJ22576.1"/>
    </source>
</evidence>
<feature type="compositionally biased region" description="Polar residues" evidence="1">
    <location>
        <begin position="278"/>
        <end position="299"/>
    </location>
</feature>
<dbReference type="RefSeq" id="XP_018076931.1">
    <property type="nucleotide sequence ID" value="XM_018219288.1"/>
</dbReference>
<name>A0A194XQZ8_MOLSC</name>
<dbReference type="KEGG" id="psco:LY89DRAFT_728701"/>
<feature type="compositionally biased region" description="Low complexity" evidence="1">
    <location>
        <begin position="205"/>
        <end position="217"/>
    </location>
</feature>
<dbReference type="GeneID" id="28829014"/>
<organism evidence="2 3">
    <name type="scientific">Mollisia scopiformis</name>
    <name type="common">Conifer needle endophyte fungus</name>
    <name type="synonym">Phialocephala scopiformis</name>
    <dbReference type="NCBI Taxonomy" id="149040"/>
    <lineage>
        <taxon>Eukaryota</taxon>
        <taxon>Fungi</taxon>
        <taxon>Dikarya</taxon>
        <taxon>Ascomycota</taxon>
        <taxon>Pezizomycotina</taxon>
        <taxon>Leotiomycetes</taxon>
        <taxon>Helotiales</taxon>
        <taxon>Mollisiaceae</taxon>
        <taxon>Mollisia</taxon>
    </lineage>
</organism>
<proteinExistence type="predicted"/>
<evidence type="ECO:0008006" key="4">
    <source>
        <dbReference type="Google" id="ProtNLM"/>
    </source>
</evidence>
<evidence type="ECO:0000256" key="1">
    <source>
        <dbReference type="SAM" id="MobiDB-lite"/>
    </source>
</evidence>
<dbReference type="AlphaFoldDB" id="A0A194XQZ8"/>
<evidence type="ECO:0000313" key="3">
    <source>
        <dbReference type="Proteomes" id="UP000070700"/>
    </source>
</evidence>
<feature type="compositionally biased region" description="Basic and acidic residues" evidence="1">
    <location>
        <begin position="220"/>
        <end position="237"/>
    </location>
</feature>
<accession>A0A194XQZ8</accession>
<feature type="compositionally biased region" description="Polar residues" evidence="1">
    <location>
        <begin position="245"/>
        <end position="258"/>
    </location>
</feature>
<dbReference type="Gene3D" id="3.30.160.60">
    <property type="entry name" value="Classic Zinc Finger"/>
    <property type="match status" value="1"/>
</dbReference>
<feature type="region of interest" description="Disordered" evidence="1">
    <location>
        <begin position="1"/>
        <end position="90"/>
    </location>
</feature>